<dbReference type="EC" id="3.6.4.12" evidence="7"/>
<accession>A0AAW1C0D1</accession>
<feature type="domain" description="Helicase C-terminal" evidence="38">
    <location>
        <begin position="778"/>
        <end position="1004"/>
    </location>
</feature>
<keyword evidence="14" id="KW-0677">Repeat</keyword>
<dbReference type="InterPro" id="IPR000488">
    <property type="entry name" value="Death_dom"/>
</dbReference>
<keyword evidence="11" id="KW-0548">Nucleotidyltransferase</keyword>
<dbReference type="Gene3D" id="3.40.50.300">
    <property type="entry name" value="P-loop containing nucleotide triphosphate hydrolases"/>
    <property type="match status" value="2"/>
</dbReference>
<dbReference type="SUPFAM" id="SSF158702">
    <property type="entry name" value="Sec63 N-terminal domain-like"/>
    <property type="match status" value="1"/>
</dbReference>
<dbReference type="InterPro" id="IPR048960">
    <property type="entry name" value="POLQ-like_helical"/>
</dbReference>
<evidence type="ECO:0000256" key="28">
    <source>
        <dbReference type="ARBA" id="ARBA00048173"/>
    </source>
</evidence>
<feature type="disulfide bond" evidence="33">
    <location>
        <begin position="143"/>
        <end position="158"/>
    </location>
</feature>
<evidence type="ECO:0000256" key="14">
    <source>
        <dbReference type="ARBA" id="ARBA00022737"/>
    </source>
</evidence>
<evidence type="ECO:0000256" key="33">
    <source>
        <dbReference type="PROSITE-ProRule" id="PRU00206"/>
    </source>
</evidence>
<evidence type="ECO:0000256" key="30">
    <source>
        <dbReference type="ARBA" id="ARBA00062978"/>
    </source>
</evidence>
<evidence type="ECO:0000259" key="36">
    <source>
        <dbReference type="PROSITE" id="PS50050"/>
    </source>
</evidence>
<dbReference type="GO" id="GO:0005524">
    <property type="term" value="F:ATP binding"/>
    <property type="evidence" value="ECO:0007669"/>
    <property type="project" value="UniProtKB-KW"/>
</dbReference>
<dbReference type="Gene3D" id="1.10.150.20">
    <property type="entry name" value="5' to 3' exonuclease, C-terminal subdomain"/>
    <property type="match status" value="1"/>
</dbReference>
<evidence type="ECO:0000256" key="24">
    <source>
        <dbReference type="ARBA" id="ARBA00023204"/>
    </source>
</evidence>
<dbReference type="PANTHER" id="PTHR10133">
    <property type="entry name" value="DNA POLYMERASE I"/>
    <property type="match status" value="1"/>
</dbReference>
<keyword evidence="12" id="KW-0053">Apoptosis</keyword>
<feature type="disulfide bond" evidence="33">
    <location>
        <begin position="100"/>
        <end position="115"/>
    </location>
</feature>
<evidence type="ECO:0000256" key="32">
    <source>
        <dbReference type="ARBA" id="ARBA00078930"/>
    </source>
</evidence>
<evidence type="ECO:0000256" key="4">
    <source>
        <dbReference type="ARBA" id="ARBA00007705"/>
    </source>
</evidence>
<dbReference type="FunFam" id="3.40.50.300:FF:000753">
    <property type="entry name" value="Polymerase (DNA directed), theta"/>
    <property type="match status" value="1"/>
</dbReference>
<dbReference type="InterPro" id="IPR001098">
    <property type="entry name" value="DNA-dir_DNA_pol_A_palm_dom"/>
</dbReference>
<comment type="caution">
    <text evidence="39">The sequence shown here is derived from an EMBL/GenBank/DDBJ whole genome shotgun (WGS) entry which is preliminary data.</text>
</comment>
<keyword evidence="20" id="KW-0239">DNA-directed DNA polymerase</keyword>
<evidence type="ECO:0000256" key="29">
    <source>
        <dbReference type="ARBA" id="ARBA00049244"/>
    </source>
</evidence>
<evidence type="ECO:0000256" key="2">
    <source>
        <dbReference type="ARBA" id="ARBA00004123"/>
    </source>
</evidence>
<dbReference type="CDD" id="cd18026">
    <property type="entry name" value="DEXHc_POLQ-like"/>
    <property type="match status" value="1"/>
</dbReference>
<dbReference type="InterPro" id="IPR046931">
    <property type="entry name" value="HTH_61"/>
</dbReference>
<comment type="subunit">
    <text evidence="30">Homomultimer; forms homodimers and homotetramers. Interacts with RAD51. Interacts with ORC2 and ORC4. Interacts with RHNO1; interaction takes place during mitosis and promotes POLQ recruitment to DNA damage sites. Interacts (when phosphorylated) with TOPBP1 (via BRCT domains 7 and 8); promoting POLQ recruitment to DNA damage sites.</text>
</comment>
<comment type="caution">
    <text evidence="33">Lacks conserved residue(s) required for the propagation of feature annotation.</text>
</comment>
<dbReference type="SMART" id="SM00490">
    <property type="entry name" value="HELICc"/>
    <property type="match status" value="1"/>
</dbReference>
<evidence type="ECO:0000256" key="13">
    <source>
        <dbReference type="ARBA" id="ARBA00022729"/>
    </source>
</evidence>
<evidence type="ECO:0000256" key="6">
    <source>
        <dbReference type="ARBA" id="ARBA00012493"/>
    </source>
</evidence>
<feature type="repeat" description="TNFR-Cys" evidence="33">
    <location>
        <begin position="99"/>
        <end position="141"/>
    </location>
</feature>
<dbReference type="InterPro" id="IPR011545">
    <property type="entry name" value="DEAD/DEAH_box_helicase_dom"/>
</dbReference>
<comment type="cofactor">
    <cofactor evidence="1">
        <name>Mg(2+)</name>
        <dbReference type="ChEBI" id="CHEBI:18420"/>
    </cofactor>
</comment>
<dbReference type="FunFam" id="1.20.1060.10:FF:000002">
    <property type="entry name" value="Polymerase (DNA directed), theta"/>
    <property type="match status" value="1"/>
</dbReference>
<feature type="signal peptide" evidence="34">
    <location>
        <begin position="1"/>
        <end position="28"/>
    </location>
</feature>
<evidence type="ECO:0000256" key="8">
    <source>
        <dbReference type="ARBA" id="ARBA00022454"/>
    </source>
</evidence>
<keyword evidence="10" id="KW-0808">Transferase</keyword>
<dbReference type="EC" id="2.7.7.7" evidence="5"/>
<keyword evidence="19" id="KW-0067">ATP-binding</keyword>
<keyword evidence="26" id="KW-0511">Multifunctional enzyme</keyword>
<dbReference type="Pfam" id="PF00476">
    <property type="entry name" value="DNA_pol_A"/>
    <property type="match status" value="1"/>
</dbReference>
<dbReference type="PROSITE" id="PS51192">
    <property type="entry name" value="HELICASE_ATP_BIND_1"/>
    <property type="match status" value="1"/>
</dbReference>
<dbReference type="GO" id="GO:0016787">
    <property type="term" value="F:hydrolase activity"/>
    <property type="evidence" value="ECO:0007669"/>
    <property type="project" value="UniProtKB-KW"/>
</dbReference>
<comment type="catalytic activity">
    <reaction evidence="28">
        <text>DNA(n) + a 2'-deoxyribonucleoside 5'-triphosphate = DNA(n+1) + diphosphate</text>
        <dbReference type="Rhea" id="RHEA:22508"/>
        <dbReference type="Rhea" id="RHEA-COMP:17339"/>
        <dbReference type="Rhea" id="RHEA-COMP:17340"/>
        <dbReference type="ChEBI" id="CHEBI:33019"/>
        <dbReference type="ChEBI" id="CHEBI:61560"/>
        <dbReference type="ChEBI" id="CHEBI:173112"/>
        <dbReference type="EC" id="2.7.7.49"/>
    </reaction>
</comment>
<keyword evidence="21" id="KW-0007">Acetylation</keyword>
<feature type="chain" id="PRO_5043452385" description="DNA polymerase theta" evidence="34">
    <location>
        <begin position="29"/>
        <end position="2028"/>
    </location>
</feature>
<dbReference type="FunFam" id="1.10.150.20:FF:000036">
    <property type="entry name" value="Polymerase (DNA directed), theta"/>
    <property type="match status" value="1"/>
</dbReference>
<dbReference type="PROSITE" id="PS00652">
    <property type="entry name" value="TNFR_NGFR_1"/>
    <property type="match status" value="1"/>
</dbReference>
<organism evidence="39 40">
    <name type="scientific">Crotalus adamanteus</name>
    <name type="common">Eastern diamondback rattlesnake</name>
    <dbReference type="NCBI Taxonomy" id="8729"/>
    <lineage>
        <taxon>Eukaryota</taxon>
        <taxon>Metazoa</taxon>
        <taxon>Chordata</taxon>
        <taxon>Craniata</taxon>
        <taxon>Vertebrata</taxon>
        <taxon>Euteleostomi</taxon>
        <taxon>Lepidosauria</taxon>
        <taxon>Squamata</taxon>
        <taxon>Bifurcata</taxon>
        <taxon>Unidentata</taxon>
        <taxon>Episquamata</taxon>
        <taxon>Toxicofera</taxon>
        <taxon>Serpentes</taxon>
        <taxon>Colubroidea</taxon>
        <taxon>Viperidae</taxon>
        <taxon>Crotalinae</taxon>
        <taxon>Crotalus</taxon>
    </lineage>
</organism>
<proteinExistence type="inferred from homology"/>
<dbReference type="InterPro" id="IPR027417">
    <property type="entry name" value="P-loop_NTPase"/>
</dbReference>
<evidence type="ECO:0000256" key="18">
    <source>
        <dbReference type="ARBA" id="ARBA00022806"/>
    </source>
</evidence>
<comment type="catalytic activity">
    <reaction evidence="29">
        <text>DNA(n) + a 2'-deoxyribonucleoside 5'-triphosphate = DNA(n+1) + diphosphate</text>
        <dbReference type="Rhea" id="RHEA:22508"/>
        <dbReference type="Rhea" id="RHEA-COMP:17339"/>
        <dbReference type="Rhea" id="RHEA-COMP:17340"/>
        <dbReference type="ChEBI" id="CHEBI:33019"/>
        <dbReference type="ChEBI" id="CHEBI:61560"/>
        <dbReference type="ChEBI" id="CHEBI:173112"/>
        <dbReference type="EC" id="2.7.7.7"/>
    </reaction>
</comment>
<keyword evidence="17" id="KW-0378">Hydrolase</keyword>
<evidence type="ECO:0000256" key="7">
    <source>
        <dbReference type="ARBA" id="ARBA00012551"/>
    </source>
</evidence>
<evidence type="ECO:0000313" key="40">
    <source>
        <dbReference type="Proteomes" id="UP001474421"/>
    </source>
</evidence>
<evidence type="ECO:0000256" key="20">
    <source>
        <dbReference type="ARBA" id="ARBA00022932"/>
    </source>
</evidence>
<feature type="domain" description="TNFR-Cys" evidence="36">
    <location>
        <begin position="142"/>
        <end position="181"/>
    </location>
</feature>
<dbReference type="FunFam" id="3.40.50.300:FF:000885">
    <property type="entry name" value="DNA polymerase theta"/>
    <property type="match status" value="1"/>
</dbReference>
<dbReference type="GO" id="GO:0005634">
    <property type="term" value="C:nucleus"/>
    <property type="evidence" value="ECO:0007669"/>
    <property type="project" value="UniProtKB-SubCell"/>
</dbReference>
<protein>
    <recommendedName>
        <fullName evidence="31">DNA polymerase theta</fullName>
        <ecNumber evidence="6">2.7.7.49</ecNumber>
        <ecNumber evidence="5">2.7.7.7</ecNumber>
        <ecNumber evidence="7">3.6.4.12</ecNumber>
    </recommendedName>
    <alternativeName>
        <fullName evidence="32">DNA polymerase eta</fullName>
    </alternativeName>
</protein>
<dbReference type="GO" id="GO:0005694">
    <property type="term" value="C:chromosome"/>
    <property type="evidence" value="ECO:0007669"/>
    <property type="project" value="UniProtKB-SubCell"/>
</dbReference>
<keyword evidence="16" id="KW-0227">DNA damage</keyword>
<dbReference type="GO" id="GO:0003678">
    <property type="term" value="F:DNA helicase activity"/>
    <property type="evidence" value="ECO:0007669"/>
    <property type="project" value="UniProtKB-EC"/>
</dbReference>
<dbReference type="GO" id="GO:0097681">
    <property type="term" value="P:double-strand break repair via alternative nonhomologous end joining"/>
    <property type="evidence" value="ECO:0007669"/>
    <property type="project" value="TreeGrafter"/>
</dbReference>
<name>A0AAW1C0D1_CROAD</name>
<keyword evidence="9" id="KW-0597">Phosphoprotein</keyword>
<keyword evidence="24" id="KW-0234">DNA repair</keyword>
<evidence type="ECO:0000256" key="27">
    <source>
        <dbReference type="ARBA" id="ARBA00047995"/>
    </source>
</evidence>
<dbReference type="Proteomes" id="UP001474421">
    <property type="component" value="Unassembled WGS sequence"/>
</dbReference>
<dbReference type="PRINTS" id="PR00868">
    <property type="entry name" value="DNAPOLI"/>
</dbReference>
<feature type="repeat" description="TNFR-Cys" evidence="33">
    <location>
        <begin position="142"/>
        <end position="181"/>
    </location>
</feature>
<evidence type="ECO:0000259" key="38">
    <source>
        <dbReference type="PROSITE" id="PS51194"/>
    </source>
</evidence>
<evidence type="ECO:0000256" key="11">
    <source>
        <dbReference type="ARBA" id="ARBA00022695"/>
    </source>
</evidence>
<keyword evidence="8" id="KW-0158">Chromosome</keyword>
<comment type="similarity">
    <text evidence="4">Belongs to the DNA polymerase type-A family.</text>
</comment>
<dbReference type="SUPFAM" id="SSF47986">
    <property type="entry name" value="DEATH domain"/>
    <property type="match status" value="1"/>
</dbReference>
<dbReference type="FunFam" id="1.10.3380.20:FF:000001">
    <property type="entry name" value="DNA polymerase theta"/>
    <property type="match status" value="1"/>
</dbReference>
<dbReference type="SUPFAM" id="SSF52540">
    <property type="entry name" value="P-loop containing nucleoside triphosphate hydrolases"/>
    <property type="match status" value="1"/>
</dbReference>
<evidence type="ECO:0000313" key="39">
    <source>
        <dbReference type="EMBL" id="KAK9407825.1"/>
    </source>
</evidence>
<keyword evidence="23" id="KW-0325">Glycoprotein</keyword>
<dbReference type="EMBL" id="JAOTOJ010000002">
    <property type="protein sequence ID" value="KAK9407825.1"/>
    <property type="molecule type" value="Genomic_DNA"/>
</dbReference>
<dbReference type="InterPro" id="IPR036397">
    <property type="entry name" value="RNaseH_sf"/>
</dbReference>
<dbReference type="CDD" id="cd08313">
    <property type="entry name" value="Death_TNFR1"/>
    <property type="match status" value="1"/>
</dbReference>
<comment type="subcellular location">
    <subcellularLocation>
        <location evidence="3">Chromosome</location>
    </subcellularLocation>
    <subcellularLocation>
        <location evidence="2">Nucleus</location>
    </subcellularLocation>
</comment>
<dbReference type="Gene3D" id="3.30.70.370">
    <property type="match status" value="1"/>
</dbReference>
<keyword evidence="40" id="KW-1185">Reference proteome</keyword>
<evidence type="ECO:0000256" key="1">
    <source>
        <dbReference type="ARBA" id="ARBA00001946"/>
    </source>
</evidence>
<evidence type="ECO:0000256" key="12">
    <source>
        <dbReference type="ARBA" id="ARBA00022703"/>
    </source>
</evidence>
<feature type="domain" description="Death" evidence="35">
    <location>
        <begin position="325"/>
        <end position="408"/>
    </location>
</feature>
<evidence type="ECO:0000256" key="9">
    <source>
        <dbReference type="ARBA" id="ARBA00022553"/>
    </source>
</evidence>
<evidence type="ECO:0000256" key="19">
    <source>
        <dbReference type="ARBA" id="ARBA00022840"/>
    </source>
</evidence>
<evidence type="ECO:0000259" key="35">
    <source>
        <dbReference type="PROSITE" id="PS50017"/>
    </source>
</evidence>
<dbReference type="Pfam" id="PF00531">
    <property type="entry name" value="Death"/>
    <property type="match status" value="1"/>
</dbReference>
<dbReference type="Pfam" id="PF00271">
    <property type="entry name" value="Helicase_C"/>
    <property type="match status" value="1"/>
</dbReference>
<evidence type="ECO:0000256" key="31">
    <source>
        <dbReference type="ARBA" id="ARBA00074669"/>
    </source>
</evidence>
<reference evidence="39 40" key="1">
    <citation type="journal article" date="2024" name="Proc. Natl. Acad. Sci. U.S.A.">
        <title>The genetic regulatory architecture and epigenomic basis for age-related changes in rattlesnake venom.</title>
        <authorList>
            <person name="Hogan M.P."/>
            <person name="Holding M.L."/>
            <person name="Nystrom G.S."/>
            <person name="Colston T.J."/>
            <person name="Bartlett D.A."/>
            <person name="Mason A.J."/>
            <person name="Ellsworth S.A."/>
            <person name="Rautsaw R.M."/>
            <person name="Lawrence K.C."/>
            <person name="Strickland J.L."/>
            <person name="He B."/>
            <person name="Fraser P."/>
            <person name="Margres M.J."/>
            <person name="Gilbert D.M."/>
            <person name="Gibbs H.L."/>
            <person name="Parkinson C.L."/>
            <person name="Rokyta D.R."/>
        </authorList>
    </citation>
    <scope>NUCLEOTIDE SEQUENCE [LARGE SCALE GENOMIC DNA]</scope>
    <source>
        <strain evidence="39">DRR0105</strain>
    </source>
</reference>
<evidence type="ECO:0000256" key="21">
    <source>
        <dbReference type="ARBA" id="ARBA00022990"/>
    </source>
</evidence>
<dbReference type="Gene3D" id="2.10.50.10">
    <property type="entry name" value="Tumor Necrosis Factor Receptor, subunit A, domain 2"/>
    <property type="match status" value="2"/>
</dbReference>
<dbReference type="SMART" id="SM00482">
    <property type="entry name" value="POLAc"/>
    <property type="match status" value="1"/>
</dbReference>
<evidence type="ECO:0000256" key="23">
    <source>
        <dbReference type="ARBA" id="ARBA00023180"/>
    </source>
</evidence>
<dbReference type="Gene3D" id="1.10.533.10">
    <property type="entry name" value="Death Domain, Fas"/>
    <property type="match status" value="1"/>
</dbReference>
<dbReference type="CDD" id="cd18795">
    <property type="entry name" value="SF2_C_Ski2"/>
    <property type="match status" value="1"/>
</dbReference>
<evidence type="ECO:0000256" key="17">
    <source>
        <dbReference type="ARBA" id="ARBA00022801"/>
    </source>
</evidence>
<dbReference type="Pfam" id="PF20470">
    <property type="entry name" value="HTH_61"/>
    <property type="match status" value="1"/>
</dbReference>
<dbReference type="Pfam" id="PF21099">
    <property type="entry name" value="POLQ_helical"/>
    <property type="match status" value="1"/>
</dbReference>
<evidence type="ECO:0000256" key="16">
    <source>
        <dbReference type="ARBA" id="ARBA00022763"/>
    </source>
</evidence>
<dbReference type="CDD" id="cd10576">
    <property type="entry name" value="TNFRSF1A"/>
    <property type="match status" value="1"/>
</dbReference>
<evidence type="ECO:0000256" key="25">
    <source>
        <dbReference type="ARBA" id="ARBA00023242"/>
    </source>
</evidence>
<dbReference type="InterPro" id="IPR043502">
    <property type="entry name" value="DNA/RNA_pol_sf"/>
</dbReference>
<dbReference type="SUPFAM" id="SSF57586">
    <property type="entry name" value="TNF receptor-like"/>
    <property type="match status" value="2"/>
</dbReference>
<dbReference type="Gene3D" id="3.30.420.10">
    <property type="entry name" value="Ribonuclease H-like superfamily/Ribonuclease H"/>
    <property type="match status" value="1"/>
</dbReference>
<dbReference type="GO" id="GO:0006915">
    <property type="term" value="P:apoptotic process"/>
    <property type="evidence" value="ECO:0007669"/>
    <property type="project" value="UniProtKB-KW"/>
</dbReference>
<dbReference type="InterPro" id="IPR019760">
    <property type="entry name" value="DNA-dir_DNA_pol_A_CS"/>
</dbReference>
<gene>
    <name evidence="39" type="ORF">NXF25_006599</name>
</gene>
<evidence type="ECO:0000256" key="3">
    <source>
        <dbReference type="ARBA" id="ARBA00004286"/>
    </source>
</evidence>
<dbReference type="PROSITE" id="PS50017">
    <property type="entry name" value="DEATH_DOMAIN"/>
    <property type="match status" value="1"/>
</dbReference>
<dbReference type="PROSITE" id="PS00447">
    <property type="entry name" value="DNA_POLYMERASE_A"/>
    <property type="match status" value="1"/>
</dbReference>
<dbReference type="GO" id="GO:0003677">
    <property type="term" value="F:DNA binding"/>
    <property type="evidence" value="ECO:0007669"/>
    <property type="project" value="InterPro"/>
</dbReference>
<dbReference type="InterPro" id="IPR011029">
    <property type="entry name" value="DEATH-like_dom_sf"/>
</dbReference>
<dbReference type="PANTHER" id="PTHR10133:SF62">
    <property type="entry name" value="DNA POLYMERASE THETA"/>
    <property type="match status" value="1"/>
</dbReference>
<evidence type="ECO:0000256" key="22">
    <source>
        <dbReference type="ARBA" id="ARBA00023157"/>
    </source>
</evidence>
<feature type="domain" description="Helicase ATP-binding" evidence="37">
    <location>
        <begin position="555"/>
        <end position="738"/>
    </location>
</feature>
<dbReference type="CDD" id="cd08638">
    <property type="entry name" value="DNA_pol_A_theta"/>
    <property type="match status" value="1"/>
</dbReference>
<evidence type="ECO:0000256" key="34">
    <source>
        <dbReference type="SAM" id="SignalP"/>
    </source>
</evidence>
<dbReference type="PROSITE" id="PS51194">
    <property type="entry name" value="HELICASE_CTER"/>
    <property type="match status" value="1"/>
</dbReference>
<evidence type="ECO:0000256" key="26">
    <source>
        <dbReference type="ARBA" id="ARBA00023268"/>
    </source>
</evidence>
<dbReference type="GO" id="GO:0003964">
    <property type="term" value="F:RNA-directed DNA polymerase activity"/>
    <property type="evidence" value="ECO:0007669"/>
    <property type="project" value="UniProtKB-EC"/>
</dbReference>
<dbReference type="EC" id="2.7.7.49" evidence="6"/>
<dbReference type="Pfam" id="PF00020">
    <property type="entry name" value="TNFR_c6"/>
    <property type="match status" value="1"/>
</dbReference>
<evidence type="ECO:0000259" key="37">
    <source>
        <dbReference type="PROSITE" id="PS51192"/>
    </source>
</evidence>
<dbReference type="PROSITE" id="PS50050">
    <property type="entry name" value="TNFR_NGFR_2"/>
    <property type="match status" value="2"/>
</dbReference>
<dbReference type="InterPro" id="IPR033994">
    <property type="entry name" value="TNFRSF1A_death"/>
</dbReference>
<sequence>MIPLGFFQVLVIPVNLILIQLRIGESLAIPLLSEPIQIRGVLAEKHAFVHLSGRERREIECQVGHYLHPNETHCCIKCHKGTYLSEHCSGSDKAPKCSVCPENAFMPTENNSPKCFACQSCRTSFQQIIKFSCTKWENTVCGCDRNQYKTTGDSEFLCKNCSDCHNGKIRQDCTSDSDTICECHRGFFLQEDQNKCLPCSSCNKEDCQEQCETGMETKRPSNSTELVSVLSFLTIMFAIGFVALTFRTCKKYFPERRFFSSCTSDEQLKKQLASKTADKAKNSLLDIKEETILGTMQVLPLGNSQGQELPDCIKSARETRISDSPVVLYAVMDAVPVLRWKEFVRNLGLSENTIERIFFDHRPVRDAQYETLKEWRLLANHDATMERISQVLSKMDLSGCIEDIQEALAKQTSATANEMREEARSLFLEYLARLLWEIVSKGRHFRRFERFGGRMAAGGGCLEEPRPWVLEAVSVPFSPREEATRGLVLSPPAGLETSRGRTHNLQGPCQHVDVPDDNSDKLLLANWELPKTVLEKYHGLGVVRMFQWQAECLMADQVLEGRNLVYSAPTSAGKTLVAELLILKRVLETRKKALFILPFISVAKEKKYYLQAMFQEEGVRVEGYIGSVSPSVPFSALDVAVCTIEKANSLVNRLIDEKTLDSLGIIVVDELHMLGDSQRGYLLELLLAKICFLTKRIKNKQIMEESFCNKIQIIGMSATLPNLDLLASWLNAELYHTDFRPVPLLEQVKIGNKIYDSSNAVVREIQPILNIKGDEDHVVTLCYETVQDGHSVLVFCPTKNWCEKLADIIAREFCSIQQKNLQKMSTLSPVTLCQEGIEKLLIQLKRSPSGLDSVLHRTIKRGVAFHHAGLTFDERDIIEVAFRQGVLRVLIATSTLSSGVNLPARRVIIRTPVFGSRLLDILTYKQMAGRAGRKGVDTIGESILVCKPSEKSKGIALLHGGMKPVGSCLLSLKGEGITSSMLRAILEIIVSGVASSSEDIQSYASCTLLAASLRDFQDCRKEQEKICDGSIETCVKWLLEKEFIMISVTDVGKEIYRPTHLGSATLFSSFSPTAALEIFADLQRAMKSFVLENDLHSLYLVTPVYEDWTKIDWYQFFCLWEKLPASLRRVAQLVGIEESFLACSVKGNIIAKTEKQYRQMAIHKRFFTSLALLDLINEVPLKDVAKKYGCSRGQLQSLQQSAATYAGMITIFCNQLGWHNMEQLLSQFQSRLNFGIQRELCDLVRISLLNAQCARALYNAGFITVADVAKGTLEEVENVFRNAAPFRSTRRAVDEDEQAAKERLNAHFISAIGAKFKQGSTSMKILHENDGFPVHACEDLLVVGLAVCWGRKDAYYISLQKNSQSQIEVSPSLAQPPLDQDLSVVERLQHLKLCLQESERAFSLVVYDFIQHYKTILKACGISLAGCFEDPKVACWLIDPGSKEDSIHSMVANFLPQDLFLLDNIGASQENQSLGLSASADQSGRYRASVESVLVFHIIEELHIILHKDNLQDIFQKVEMPNQYCLALLELNGIGFSTVECEAQKHVMEAKLNEIENRIYQLAGHSFSLTCPDDVAEVLFLEQKLPSDGELKMQKGKKVLGCTRKATTNKNRARLSKQFSTTKEVLEKLKKLHPLPGLILEWRKITNAITKVIFPLQREKLFNPVLGMERIYPVSQFQSATGRISFREPNIQNVPKDFEIEMPTMVEESPPFQKKHSILRSRYGKHSVLPCGTKILTEEISNRKKILFSVSMRHAFVPFPGGLILAADYSQLELRILAHFCSDDRLLRAFGNNVDVFRSIAAEWKNINPEEVGNDLRQQAKQICYGIIYGIGAKSLGEQMGVQETDALCFIESFKSRYPGIQKFLKETAKTCTQDGFVQTIMGRRRYLPAIKETNPYKKAQAERQAVNTVIQGSAADIVKTATVNIQTQLEALPSAVKSFGHLENSFPKILSGKSQRLKKREIMHPKHGGFFILQLHDELLYEVGEDNIIQVAQIVKHEMENAVKLSVKLSVRIKIGPSWGDLQDLEF</sequence>
<keyword evidence="25" id="KW-0539">Nucleus</keyword>
<dbReference type="SMART" id="SM00208">
    <property type="entry name" value="TNFR"/>
    <property type="match status" value="4"/>
</dbReference>
<dbReference type="GO" id="GO:2000042">
    <property type="term" value="P:negative regulation of double-strand break repair via homologous recombination"/>
    <property type="evidence" value="ECO:0007669"/>
    <property type="project" value="UniProtKB-ARBA"/>
</dbReference>
<dbReference type="InterPro" id="IPR002298">
    <property type="entry name" value="DNA_polymerase_A"/>
</dbReference>
<comment type="catalytic activity">
    <reaction evidence="27">
        <text>ATP + H2O = ADP + phosphate + H(+)</text>
        <dbReference type="Rhea" id="RHEA:13065"/>
        <dbReference type="ChEBI" id="CHEBI:15377"/>
        <dbReference type="ChEBI" id="CHEBI:15378"/>
        <dbReference type="ChEBI" id="CHEBI:30616"/>
        <dbReference type="ChEBI" id="CHEBI:43474"/>
        <dbReference type="ChEBI" id="CHEBI:456216"/>
        <dbReference type="EC" id="3.6.4.12"/>
    </reaction>
</comment>
<evidence type="ECO:0000256" key="5">
    <source>
        <dbReference type="ARBA" id="ARBA00012417"/>
    </source>
</evidence>
<dbReference type="SMART" id="SM00005">
    <property type="entry name" value="DEATH"/>
    <property type="match status" value="1"/>
</dbReference>
<dbReference type="GO" id="GO:0003887">
    <property type="term" value="F:DNA-directed DNA polymerase activity"/>
    <property type="evidence" value="ECO:0007669"/>
    <property type="project" value="UniProtKB-KW"/>
</dbReference>
<dbReference type="Pfam" id="PF00270">
    <property type="entry name" value="DEAD"/>
    <property type="match status" value="1"/>
</dbReference>
<dbReference type="SUPFAM" id="SSF56672">
    <property type="entry name" value="DNA/RNA polymerases"/>
    <property type="match status" value="1"/>
</dbReference>
<feature type="domain" description="TNFR-Cys" evidence="36">
    <location>
        <begin position="99"/>
        <end position="141"/>
    </location>
</feature>
<keyword evidence="22 33" id="KW-1015">Disulfide bond</keyword>
<dbReference type="InterPro" id="IPR001650">
    <property type="entry name" value="Helicase_C-like"/>
</dbReference>
<evidence type="ECO:0000256" key="15">
    <source>
        <dbReference type="ARBA" id="ARBA00022741"/>
    </source>
</evidence>
<dbReference type="InterPro" id="IPR014001">
    <property type="entry name" value="Helicase_ATP-bd"/>
</dbReference>
<dbReference type="SMART" id="SM00487">
    <property type="entry name" value="DEXDc"/>
    <property type="match status" value="1"/>
</dbReference>
<dbReference type="InterPro" id="IPR033993">
    <property type="entry name" value="TNFRSF1A_N"/>
</dbReference>
<keyword evidence="18" id="KW-0347">Helicase</keyword>
<dbReference type="Gene3D" id="1.10.3380.20">
    <property type="match status" value="1"/>
</dbReference>
<dbReference type="CDD" id="cd00185">
    <property type="entry name" value="TNFRSF"/>
    <property type="match status" value="1"/>
</dbReference>
<keyword evidence="15" id="KW-0547">Nucleotide-binding</keyword>
<evidence type="ECO:0000256" key="10">
    <source>
        <dbReference type="ARBA" id="ARBA00022679"/>
    </source>
</evidence>
<dbReference type="InterPro" id="IPR001368">
    <property type="entry name" value="TNFR/NGFR_Cys_rich_reg"/>
</dbReference>
<dbReference type="GO" id="GO:0007165">
    <property type="term" value="P:signal transduction"/>
    <property type="evidence" value="ECO:0007669"/>
    <property type="project" value="InterPro"/>
</dbReference>
<keyword evidence="13 34" id="KW-0732">Signal</keyword>
<dbReference type="GO" id="GO:0006261">
    <property type="term" value="P:DNA-templated DNA replication"/>
    <property type="evidence" value="ECO:0007669"/>
    <property type="project" value="InterPro"/>
</dbReference>
<dbReference type="Gene3D" id="1.20.1060.10">
    <property type="entry name" value="Taq DNA Polymerase, Chain T, domain 4"/>
    <property type="match status" value="1"/>
</dbReference>